<keyword evidence="2" id="KW-1185">Reference proteome</keyword>
<gene>
    <name evidence="1" type="ORF">GCM10023330_03070</name>
</gene>
<comment type="caution">
    <text evidence="1">The sequence shown here is derived from an EMBL/GenBank/DDBJ whole genome shotgun (WGS) entry which is preliminary data.</text>
</comment>
<protein>
    <recommendedName>
        <fullName evidence="3">Lipoprotein</fullName>
    </recommendedName>
</protein>
<evidence type="ECO:0000313" key="1">
    <source>
        <dbReference type="EMBL" id="GAA4800785.1"/>
    </source>
</evidence>
<organism evidence="1 2">
    <name type="scientific">Litoribaculum gwangyangense</name>
    <dbReference type="NCBI Taxonomy" id="1130722"/>
    <lineage>
        <taxon>Bacteria</taxon>
        <taxon>Pseudomonadati</taxon>
        <taxon>Bacteroidota</taxon>
        <taxon>Flavobacteriia</taxon>
        <taxon>Flavobacteriales</taxon>
        <taxon>Flavobacteriaceae</taxon>
        <taxon>Litoribaculum</taxon>
    </lineage>
</organism>
<proteinExistence type="predicted"/>
<dbReference type="PROSITE" id="PS51257">
    <property type="entry name" value="PROKAR_LIPOPROTEIN"/>
    <property type="match status" value="1"/>
</dbReference>
<name>A0ABP9BV53_9FLAO</name>
<dbReference type="Proteomes" id="UP001501433">
    <property type="component" value="Unassembled WGS sequence"/>
</dbReference>
<evidence type="ECO:0000313" key="2">
    <source>
        <dbReference type="Proteomes" id="UP001501433"/>
    </source>
</evidence>
<dbReference type="RefSeq" id="WP_345275173.1">
    <property type="nucleotide sequence ID" value="NZ_BAABJW010000001.1"/>
</dbReference>
<accession>A0ABP9BV53</accession>
<evidence type="ECO:0008006" key="3">
    <source>
        <dbReference type="Google" id="ProtNLM"/>
    </source>
</evidence>
<reference evidence="2" key="1">
    <citation type="journal article" date="2019" name="Int. J. Syst. Evol. Microbiol.">
        <title>The Global Catalogue of Microorganisms (GCM) 10K type strain sequencing project: providing services to taxonomists for standard genome sequencing and annotation.</title>
        <authorList>
            <consortium name="The Broad Institute Genomics Platform"/>
            <consortium name="The Broad Institute Genome Sequencing Center for Infectious Disease"/>
            <person name="Wu L."/>
            <person name="Ma J."/>
        </authorList>
    </citation>
    <scope>NUCLEOTIDE SEQUENCE [LARGE SCALE GENOMIC DNA]</scope>
    <source>
        <strain evidence="2">JCM 18325</strain>
    </source>
</reference>
<dbReference type="EMBL" id="BAABJW010000001">
    <property type="protein sequence ID" value="GAA4800785.1"/>
    <property type="molecule type" value="Genomic_DNA"/>
</dbReference>
<sequence length="173" mass="20077">MIIKILSAVGLLMLLVSCKKNQETSTSMDNSEYLQNQNITEQDIAKLKYTDYILDSKTEEVIKDWQEYYQLQDVINNVKKADLSFFNNNEENIKSIPEKLKESIPEELNSESILARLLVLETKLFKLESLSNLSTTSKEELLNTIKEFLVAFSHVNFQMNKKVEFDSRTIEKP</sequence>